<dbReference type="EMBL" id="MPUH01000512">
    <property type="protein sequence ID" value="OMJ78641.1"/>
    <property type="molecule type" value="Genomic_DNA"/>
</dbReference>
<accession>A0A1R2BPF5</accession>
<evidence type="ECO:0000313" key="2">
    <source>
        <dbReference type="EMBL" id="OMJ78641.1"/>
    </source>
</evidence>
<organism evidence="2 3">
    <name type="scientific">Stentor coeruleus</name>
    <dbReference type="NCBI Taxonomy" id="5963"/>
    <lineage>
        <taxon>Eukaryota</taxon>
        <taxon>Sar</taxon>
        <taxon>Alveolata</taxon>
        <taxon>Ciliophora</taxon>
        <taxon>Postciliodesmatophora</taxon>
        <taxon>Heterotrichea</taxon>
        <taxon>Heterotrichida</taxon>
        <taxon>Stentoridae</taxon>
        <taxon>Stentor</taxon>
    </lineage>
</organism>
<sequence length="221" mass="26041">MDITRSPTKTFRPDSSASTKFTQSISQSPIDFIFYNEISRSPQQYLKSNNCSMRDMKNSSPDKFINNHHRACSIDTPIINLNRRKTIEAPIKNMLLKDNIKMCPKQRQRRKKSRKTSMEEIYILRDLRCKALNNLMNACSKVESSKEIHQAIDSEKRTVNSWSKAVDEVTHNIRKINDCNPEIVHHLYYYNKFSNEEIYKEIKKLKNKKDQPIIISGRHKF</sequence>
<name>A0A1R2BPF5_9CILI</name>
<evidence type="ECO:0000313" key="3">
    <source>
        <dbReference type="Proteomes" id="UP000187209"/>
    </source>
</evidence>
<gene>
    <name evidence="2" type="ORF">SteCoe_21518</name>
</gene>
<evidence type="ECO:0000256" key="1">
    <source>
        <dbReference type="SAM" id="MobiDB-lite"/>
    </source>
</evidence>
<keyword evidence="3" id="KW-1185">Reference proteome</keyword>
<feature type="region of interest" description="Disordered" evidence="1">
    <location>
        <begin position="1"/>
        <end position="22"/>
    </location>
</feature>
<dbReference type="AlphaFoldDB" id="A0A1R2BPF5"/>
<comment type="caution">
    <text evidence="2">The sequence shown here is derived from an EMBL/GenBank/DDBJ whole genome shotgun (WGS) entry which is preliminary data.</text>
</comment>
<reference evidence="2 3" key="1">
    <citation type="submission" date="2016-11" db="EMBL/GenBank/DDBJ databases">
        <title>The macronuclear genome of Stentor coeruleus: a giant cell with tiny introns.</title>
        <authorList>
            <person name="Slabodnick M."/>
            <person name="Ruby J.G."/>
            <person name="Reiff S.B."/>
            <person name="Swart E.C."/>
            <person name="Gosai S."/>
            <person name="Prabakaran S."/>
            <person name="Witkowska E."/>
            <person name="Larue G.E."/>
            <person name="Fisher S."/>
            <person name="Freeman R.M."/>
            <person name="Gunawardena J."/>
            <person name="Chu W."/>
            <person name="Stover N.A."/>
            <person name="Gregory B.D."/>
            <person name="Nowacki M."/>
            <person name="Derisi J."/>
            <person name="Roy S.W."/>
            <person name="Marshall W.F."/>
            <person name="Sood P."/>
        </authorList>
    </citation>
    <scope>NUCLEOTIDE SEQUENCE [LARGE SCALE GENOMIC DNA]</scope>
    <source>
        <strain evidence="2">WM001</strain>
    </source>
</reference>
<proteinExistence type="predicted"/>
<dbReference type="Proteomes" id="UP000187209">
    <property type="component" value="Unassembled WGS sequence"/>
</dbReference>
<protein>
    <submittedName>
        <fullName evidence="2">Uncharacterized protein</fullName>
    </submittedName>
</protein>